<reference evidence="8 9" key="1">
    <citation type="submission" date="2021-01" db="EMBL/GenBank/DDBJ databases">
        <title>Cercospora kikuchii MAFF 305040 whole genome shotgun sequence.</title>
        <authorList>
            <person name="Kashiwa T."/>
            <person name="Suzuki T."/>
        </authorList>
    </citation>
    <scope>NUCLEOTIDE SEQUENCE [LARGE SCALE GENOMIC DNA]</scope>
    <source>
        <strain evidence="8 9">MAFF 305040</strain>
    </source>
</reference>
<evidence type="ECO:0000256" key="3">
    <source>
        <dbReference type="ARBA" id="ARBA00023125"/>
    </source>
</evidence>
<dbReference type="CDD" id="cd12148">
    <property type="entry name" value="fungal_TF_MHR"/>
    <property type="match status" value="1"/>
</dbReference>
<keyword evidence="9" id="KW-1185">Reference proteome</keyword>
<evidence type="ECO:0000256" key="4">
    <source>
        <dbReference type="ARBA" id="ARBA00023163"/>
    </source>
</evidence>
<keyword evidence="5" id="KW-0539">Nucleus</keyword>
<gene>
    <name evidence="8" type="ORF">CKM354_001050300</name>
</gene>
<dbReference type="RefSeq" id="XP_044661899.1">
    <property type="nucleotide sequence ID" value="XM_044805964.1"/>
</dbReference>
<name>A0A9P3CQD2_9PEZI</name>
<dbReference type="OrthoDB" id="4116913at2759"/>
<dbReference type="GO" id="GO:0008270">
    <property type="term" value="F:zinc ion binding"/>
    <property type="evidence" value="ECO:0007669"/>
    <property type="project" value="InterPro"/>
</dbReference>
<dbReference type="GeneID" id="68296078"/>
<dbReference type="Proteomes" id="UP000825890">
    <property type="component" value="Unassembled WGS sequence"/>
</dbReference>
<dbReference type="PANTHER" id="PTHR46910">
    <property type="entry name" value="TRANSCRIPTION FACTOR PDR1"/>
    <property type="match status" value="1"/>
</dbReference>
<evidence type="ECO:0000256" key="2">
    <source>
        <dbReference type="ARBA" id="ARBA00023015"/>
    </source>
</evidence>
<comment type="caution">
    <text evidence="8">The sequence shown here is derived from an EMBL/GenBank/DDBJ whole genome shotgun (WGS) entry which is preliminary data.</text>
</comment>
<keyword evidence="4" id="KW-0804">Transcription</keyword>
<organism evidence="8 9">
    <name type="scientific">Cercospora kikuchii</name>
    <dbReference type="NCBI Taxonomy" id="84275"/>
    <lineage>
        <taxon>Eukaryota</taxon>
        <taxon>Fungi</taxon>
        <taxon>Dikarya</taxon>
        <taxon>Ascomycota</taxon>
        <taxon>Pezizomycotina</taxon>
        <taxon>Dothideomycetes</taxon>
        <taxon>Dothideomycetidae</taxon>
        <taxon>Mycosphaerellales</taxon>
        <taxon>Mycosphaerellaceae</taxon>
        <taxon>Cercospora</taxon>
    </lineage>
</organism>
<dbReference type="GO" id="GO:0006351">
    <property type="term" value="P:DNA-templated transcription"/>
    <property type="evidence" value="ECO:0007669"/>
    <property type="project" value="InterPro"/>
</dbReference>
<accession>A0A9P3CQD2</accession>
<evidence type="ECO:0000313" key="9">
    <source>
        <dbReference type="Proteomes" id="UP000825890"/>
    </source>
</evidence>
<dbReference type="InterPro" id="IPR007219">
    <property type="entry name" value="XnlR_reg_dom"/>
</dbReference>
<dbReference type="EMBL" id="BOLY01000007">
    <property type="protein sequence ID" value="GIZ47412.1"/>
    <property type="molecule type" value="Genomic_DNA"/>
</dbReference>
<dbReference type="GO" id="GO:0005634">
    <property type="term" value="C:nucleus"/>
    <property type="evidence" value="ECO:0007669"/>
    <property type="project" value="UniProtKB-SubCell"/>
</dbReference>
<evidence type="ECO:0000256" key="6">
    <source>
        <dbReference type="SAM" id="MobiDB-lite"/>
    </source>
</evidence>
<evidence type="ECO:0000256" key="5">
    <source>
        <dbReference type="ARBA" id="ARBA00023242"/>
    </source>
</evidence>
<feature type="domain" description="Xylanolytic transcriptional activator regulatory" evidence="7">
    <location>
        <begin position="116"/>
        <end position="283"/>
    </location>
</feature>
<dbReference type="Pfam" id="PF04082">
    <property type="entry name" value="Fungal_trans"/>
    <property type="match status" value="1"/>
</dbReference>
<comment type="subcellular location">
    <subcellularLocation>
        <location evidence="1">Nucleus</location>
    </subcellularLocation>
</comment>
<sequence length="529" mass="58897">MRTLEQRLAKVDTVLTRLGLPSSQNRGEGVTPHRGPNGLRSKLSDVLITDQRLPSADYSIPFLSGQGQKWIQLAGEEAAQSSPLGGSSGYGQIDPSTFTTLPDKGVVQQCFQRYKFSRWVEMFPVFRDDSFSATIDKAYGRPACTASQACVLAMCTVSPLFYWHNQEQPPAIQSADIAIVHLLMPHILLGRPSLELVQTLVLMTVRIFALGSFEGIDMYLCLAARALFALGAHLKPPSGSAEEEKHIYRDLFWIVHIIDVDHAIRSGRPTVMSNAWCDLTLPQGRWPSYENGRVRYGMDLHLNLIKSEAYTRLYSLESLGKSDAELLKDIRLLDKALEDWRTSLPGDIRPALTYREDCSVAGPLEEELVFLCLEYHRIVSSIHQAVTRVTRSAGHEDAISSSLDIAIDASRSTLLYFRDQHKYLTRALFWLWSSYPITALLMLFTEAMSNTGGNGCADDSQCSRDLAVAQDAVDALREVGNAATDHSPRLQKLIRFLEEILSIARVLGAEAYAAAAKREYEMPGQEPML</sequence>
<proteinExistence type="predicted"/>
<evidence type="ECO:0000313" key="8">
    <source>
        <dbReference type="EMBL" id="GIZ47412.1"/>
    </source>
</evidence>
<evidence type="ECO:0000256" key="1">
    <source>
        <dbReference type="ARBA" id="ARBA00004123"/>
    </source>
</evidence>
<dbReference type="InterPro" id="IPR050987">
    <property type="entry name" value="AtrR-like"/>
</dbReference>
<protein>
    <recommendedName>
        <fullName evidence="7">Xylanolytic transcriptional activator regulatory domain-containing protein</fullName>
    </recommendedName>
</protein>
<dbReference type="GO" id="GO:0003677">
    <property type="term" value="F:DNA binding"/>
    <property type="evidence" value="ECO:0007669"/>
    <property type="project" value="UniProtKB-KW"/>
</dbReference>
<feature type="region of interest" description="Disordered" evidence="6">
    <location>
        <begin position="20"/>
        <end position="39"/>
    </location>
</feature>
<dbReference type="GO" id="GO:0003700">
    <property type="term" value="F:DNA-binding transcription factor activity"/>
    <property type="evidence" value="ECO:0007669"/>
    <property type="project" value="InterPro"/>
</dbReference>
<keyword evidence="3" id="KW-0238">DNA-binding</keyword>
<dbReference type="AlphaFoldDB" id="A0A9P3CQD2"/>
<keyword evidence="2" id="KW-0805">Transcription regulation</keyword>
<evidence type="ECO:0000259" key="7">
    <source>
        <dbReference type="Pfam" id="PF04082"/>
    </source>
</evidence>
<dbReference type="PANTHER" id="PTHR46910:SF37">
    <property type="entry name" value="ZN(II)2CYS6 TRANSCRIPTION FACTOR (EUROFUNG)"/>
    <property type="match status" value="1"/>
</dbReference>